<evidence type="ECO:0000313" key="2">
    <source>
        <dbReference type="EMBL" id="KAK5082229.1"/>
    </source>
</evidence>
<protein>
    <submittedName>
        <fullName evidence="2">Uncharacterized protein</fullName>
    </submittedName>
</protein>
<accession>A0AAN7SUZ4</accession>
<comment type="caution">
    <text evidence="2">The sequence shown here is derived from an EMBL/GenBank/DDBJ whole genome shotgun (WGS) entry which is preliminary data.</text>
</comment>
<evidence type="ECO:0000313" key="3">
    <source>
        <dbReference type="Proteomes" id="UP001309876"/>
    </source>
</evidence>
<dbReference type="AlphaFoldDB" id="A0AAN7SUZ4"/>
<feature type="compositionally biased region" description="Basic and acidic residues" evidence="1">
    <location>
        <begin position="393"/>
        <end position="406"/>
    </location>
</feature>
<proteinExistence type="predicted"/>
<feature type="compositionally biased region" description="Polar residues" evidence="1">
    <location>
        <begin position="380"/>
        <end position="392"/>
    </location>
</feature>
<evidence type="ECO:0000256" key="1">
    <source>
        <dbReference type="SAM" id="MobiDB-lite"/>
    </source>
</evidence>
<dbReference type="EMBL" id="JAVRRJ010000008">
    <property type="protein sequence ID" value="KAK5082229.1"/>
    <property type="molecule type" value="Genomic_DNA"/>
</dbReference>
<keyword evidence="3" id="KW-1185">Reference proteome</keyword>
<dbReference type="Proteomes" id="UP001309876">
    <property type="component" value="Unassembled WGS sequence"/>
</dbReference>
<gene>
    <name evidence="2" type="ORF">LTR05_007373</name>
</gene>
<reference evidence="2 3" key="1">
    <citation type="submission" date="2023-08" db="EMBL/GenBank/DDBJ databases">
        <title>Black Yeasts Isolated from many extreme environments.</title>
        <authorList>
            <person name="Coleine C."/>
            <person name="Stajich J.E."/>
            <person name="Selbmann L."/>
        </authorList>
    </citation>
    <scope>NUCLEOTIDE SEQUENCE [LARGE SCALE GENOMIC DNA]</scope>
    <source>
        <strain evidence="2 3">CCFEE 5910</strain>
    </source>
</reference>
<feature type="region of interest" description="Disordered" evidence="1">
    <location>
        <begin position="374"/>
        <end position="458"/>
    </location>
</feature>
<sequence length="458" mass="52930">MPLSSEVDGREDFQIRALMQEYVTETNSWQPVSMLLVMPKEIREMVYTQMSDDDDDFVADVTMKPPRSGRGRTMRLQYLFPQMITTYQSLLSIPKLEEEVQEYIAKNVLFRGQHSSGFLDMPAVFGPDNCQLIHRFEMRVEFFFKLKHQGQWPDFLTCFVQDLPNLQWLKLYSRWSDRSQPHPEVESKDPAGTMTRFDQNVRSAFRFLCWLNKRHYNFQDKGRLILPAETGGRFGQEDVYSHFLVLETYRERRTWKSVTESIGPIIDDDEEDKREFRTVYDEVLNTKLGRRVQWQEWHNNGVTLENFIIHPVEGESRNSIVASEVGDDDDKYFERLEERGYQPYQLFEDKNWRKTGPAMVDGLISQGRSFKKSVVERAQQEASVNAGSNNTNDADRGRGRGRDRGRGRGRGFGRGQGLGRGRPVQGLDHGQANGGFRGNARGLPFRQGRGGVRGAGRG</sequence>
<feature type="compositionally biased region" description="Gly residues" evidence="1">
    <location>
        <begin position="448"/>
        <end position="458"/>
    </location>
</feature>
<name>A0AAN7SUZ4_9EURO</name>
<organism evidence="2 3">
    <name type="scientific">Lithohypha guttulata</name>
    <dbReference type="NCBI Taxonomy" id="1690604"/>
    <lineage>
        <taxon>Eukaryota</taxon>
        <taxon>Fungi</taxon>
        <taxon>Dikarya</taxon>
        <taxon>Ascomycota</taxon>
        <taxon>Pezizomycotina</taxon>
        <taxon>Eurotiomycetes</taxon>
        <taxon>Chaetothyriomycetidae</taxon>
        <taxon>Chaetothyriales</taxon>
        <taxon>Trichomeriaceae</taxon>
        <taxon>Lithohypha</taxon>
    </lineage>
</organism>